<protein>
    <submittedName>
        <fullName evidence="2">Uncharacterized protein</fullName>
    </submittedName>
</protein>
<keyword evidence="3" id="KW-1185">Reference proteome</keyword>
<accession>B9TFE4</accession>
<evidence type="ECO:0000313" key="2">
    <source>
        <dbReference type="EMBL" id="EEF25419.1"/>
    </source>
</evidence>
<organism evidence="2 3">
    <name type="scientific">Ricinus communis</name>
    <name type="common">Castor bean</name>
    <dbReference type="NCBI Taxonomy" id="3988"/>
    <lineage>
        <taxon>Eukaryota</taxon>
        <taxon>Viridiplantae</taxon>
        <taxon>Streptophyta</taxon>
        <taxon>Embryophyta</taxon>
        <taxon>Tracheophyta</taxon>
        <taxon>Spermatophyta</taxon>
        <taxon>Magnoliopsida</taxon>
        <taxon>eudicotyledons</taxon>
        <taxon>Gunneridae</taxon>
        <taxon>Pentapetalae</taxon>
        <taxon>rosids</taxon>
        <taxon>fabids</taxon>
        <taxon>Malpighiales</taxon>
        <taxon>Euphorbiaceae</taxon>
        <taxon>Acalyphoideae</taxon>
        <taxon>Acalypheae</taxon>
        <taxon>Ricinus</taxon>
    </lineage>
</organism>
<proteinExistence type="predicted"/>
<evidence type="ECO:0000256" key="1">
    <source>
        <dbReference type="SAM" id="MobiDB-lite"/>
    </source>
</evidence>
<dbReference type="EMBL" id="EQ979735">
    <property type="protein sequence ID" value="EEF25419.1"/>
    <property type="molecule type" value="Genomic_DNA"/>
</dbReference>
<dbReference type="InParanoid" id="B9TFE4"/>
<sequence length="183" mass="20336">MAELPFRLQWRLSAGDHLYAAASGAGRSIVADRCGALLPGAPARGRGQRAARPAVARHRPGAQPGQRRDVQSGGGLRTRRRARPRHRRKHLPPLRGLQLGRGRRLSRLRQRSARRRLSPSSGRAGGVPALCDQRRPLVAACVTSDCCLSAMHQRFSDLLQEKYANFPTEFRIMCNSMYRKLAN</sequence>
<dbReference type="AlphaFoldDB" id="B9TFE4"/>
<name>B9TFE4_RICCO</name>
<feature type="compositionally biased region" description="Low complexity" evidence="1">
    <location>
        <begin position="39"/>
        <end position="54"/>
    </location>
</feature>
<dbReference type="Proteomes" id="UP000008311">
    <property type="component" value="Unassembled WGS sequence"/>
</dbReference>
<reference evidence="3" key="1">
    <citation type="journal article" date="2010" name="Nat. Biotechnol.">
        <title>Draft genome sequence of the oilseed species Ricinus communis.</title>
        <authorList>
            <person name="Chan A.P."/>
            <person name="Crabtree J."/>
            <person name="Zhao Q."/>
            <person name="Lorenzi H."/>
            <person name="Orvis J."/>
            <person name="Puiu D."/>
            <person name="Melake-Berhan A."/>
            <person name="Jones K.M."/>
            <person name="Redman J."/>
            <person name="Chen G."/>
            <person name="Cahoon E.B."/>
            <person name="Gedil M."/>
            <person name="Stanke M."/>
            <person name="Haas B.J."/>
            <person name="Wortman J.R."/>
            <person name="Fraser-Liggett C.M."/>
            <person name="Ravel J."/>
            <person name="Rabinowicz P.D."/>
        </authorList>
    </citation>
    <scope>NUCLEOTIDE SEQUENCE [LARGE SCALE GENOMIC DNA]</scope>
    <source>
        <strain evidence="3">cv. Hale</strain>
    </source>
</reference>
<feature type="compositionally biased region" description="Basic residues" evidence="1">
    <location>
        <begin position="101"/>
        <end position="117"/>
    </location>
</feature>
<evidence type="ECO:0000313" key="3">
    <source>
        <dbReference type="Proteomes" id="UP000008311"/>
    </source>
</evidence>
<feature type="compositionally biased region" description="Basic residues" evidence="1">
    <location>
        <begin position="77"/>
        <end position="92"/>
    </location>
</feature>
<feature type="region of interest" description="Disordered" evidence="1">
    <location>
        <begin position="39"/>
        <end position="125"/>
    </location>
</feature>
<gene>
    <name evidence="2" type="ORF">RCOM_1893340</name>
</gene>